<keyword evidence="1" id="KW-0460">Magnesium</keyword>
<dbReference type="Pfam" id="PF12804">
    <property type="entry name" value="NTP_transf_3"/>
    <property type="match status" value="1"/>
</dbReference>
<sequence length="206" mass="21510">MTGFHALLLAAGAGSRFGGRKLLAPWDGEPLVRASARRALAAPVDGVIAVTGCDAPEVEAALADLTDARLRIARAPDWAQGLSASLRRGLLALPPDCRGVVVFLGDMPRVPVGAAARLLDALSAGAPAAEILCDGRPAHPVAYAAALFPELLTLRGDTGGRRLLRDRPGVARIATKDPGAVFDVDRAEDLAARNNDAKRRRFSSPE</sequence>
<name>A0A5C4NDX7_9RHOB</name>
<accession>A0A5C4NDX7</accession>
<evidence type="ECO:0000259" key="2">
    <source>
        <dbReference type="Pfam" id="PF12804"/>
    </source>
</evidence>
<protein>
    <submittedName>
        <fullName evidence="3">Nucleotidyltransferase family protein</fullName>
    </submittedName>
</protein>
<dbReference type="Gene3D" id="3.90.550.10">
    <property type="entry name" value="Spore Coat Polysaccharide Biosynthesis Protein SpsA, Chain A"/>
    <property type="match status" value="1"/>
</dbReference>
<comment type="caution">
    <text evidence="3">The sequence shown here is derived from an EMBL/GenBank/DDBJ whole genome shotgun (WGS) entry which is preliminary data.</text>
</comment>
<evidence type="ECO:0000313" key="4">
    <source>
        <dbReference type="Proteomes" id="UP000305709"/>
    </source>
</evidence>
<dbReference type="InterPro" id="IPR025877">
    <property type="entry name" value="MobA-like_NTP_Trfase"/>
</dbReference>
<dbReference type="InterPro" id="IPR029044">
    <property type="entry name" value="Nucleotide-diphossugar_trans"/>
</dbReference>
<gene>
    <name evidence="3" type="ORF">FHG71_12185</name>
</gene>
<dbReference type="Proteomes" id="UP000305709">
    <property type="component" value="Unassembled WGS sequence"/>
</dbReference>
<dbReference type="RefSeq" id="WP_139081960.1">
    <property type="nucleotide sequence ID" value="NZ_VDFV01000015.1"/>
</dbReference>
<dbReference type="CDD" id="cd04182">
    <property type="entry name" value="GT_2_like_f"/>
    <property type="match status" value="1"/>
</dbReference>
<organism evidence="3 4">
    <name type="scientific">Rubellimicrobium roseum</name>
    <dbReference type="NCBI Taxonomy" id="687525"/>
    <lineage>
        <taxon>Bacteria</taxon>
        <taxon>Pseudomonadati</taxon>
        <taxon>Pseudomonadota</taxon>
        <taxon>Alphaproteobacteria</taxon>
        <taxon>Rhodobacterales</taxon>
        <taxon>Roseobacteraceae</taxon>
        <taxon>Rubellimicrobium</taxon>
    </lineage>
</organism>
<keyword evidence="3" id="KW-0808">Transferase</keyword>
<keyword evidence="4" id="KW-1185">Reference proteome</keyword>
<proteinExistence type="predicted"/>
<dbReference type="OrthoDB" id="9779263at2"/>
<dbReference type="AlphaFoldDB" id="A0A5C4NDX7"/>
<dbReference type="PANTHER" id="PTHR43777:SF1">
    <property type="entry name" value="MOLYBDENUM COFACTOR CYTIDYLYLTRANSFERASE"/>
    <property type="match status" value="1"/>
</dbReference>
<evidence type="ECO:0000313" key="3">
    <source>
        <dbReference type="EMBL" id="TNC71346.1"/>
    </source>
</evidence>
<dbReference type="EMBL" id="VDFV01000015">
    <property type="protein sequence ID" value="TNC71346.1"/>
    <property type="molecule type" value="Genomic_DNA"/>
</dbReference>
<dbReference type="SUPFAM" id="SSF53448">
    <property type="entry name" value="Nucleotide-diphospho-sugar transferases"/>
    <property type="match status" value="1"/>
</dbReference>
<feature type="domain" description="MobA-like NTP transferase" evidence="2">
    <location>
        <begin position="6"/>
        <end position="167"/>
    </location>
</feature>
<dbReference type="PANTHER" id="PTHR43777">
    <property type="entry name" value="MOLYBDENUM COFACTOR CYTIDYLYLTRANSFERASE"/>
    <property type="match status" value="1"/>
</dbReference>
<reference evidence="3 4" key="1">
    <citation type="submission" date="2019-06" db="EMBL/GenBank/DDBJ databases">
        <authorList>
            <person name="Jiang L."/>
        </authorList>
    </citation>
    <scope>NUCLEOTIDE SEQUENCE [LARGE SCALE GENOMIC DNA]</scope>
    <source>
        <strain evidence="3 4">YIM 48858</strain>
    </source>
</reference>
<evidence type="ECO:0000256" key="1">
    <source>
        <dbReference type="ARBA" id="ARBA00022842"/>
    </source>
</evidence>
<dbReference type="GO" id="GO:0016779">
    <property type="term" value="F:nucleotidyltransferase activity"/>
    <property type="evidence" value="ECO:0007669"/>
    <property type="project" value="UniProtKB-ARBA"/>
</dbReference>